<feature type="transmembrane region" description="Helical" evidence="1">
    <location>
        <begin position="25"/>
        <end position="48"/>
    </location>
</feature>
<keyword evidence="1" id="KW-1133">Transmembrane helix</keyword>
<evidence type="ECO:0000313" key="2">
    <source>
        <dbReference type="EMBL" id="SDP17712.1"/>
    </source>
</evidence>
<keyword evidence="1" id="KW-0812">Transmembrane</keyword>
<evidence type="ECO:0000313" key="3">
    <source>
        <dbReference type="Proteomes" id="UP000198741"/>
    </source>
</evidence>
<dbReference type="OrthoDB" id="9809977at2"/>
<dbReference type="STRING" id="1090615.SAMN04515671_3129"/>
<dbReference type="InterPro" id="IPR049713">
    <property type="entry name" value="Pr6Pr-like"/>
</dbReference>
<dbReference type="AlphaFoldDB" id="A0A1H0QK86"/>
<gene>
    <name evidence="2" type="ORF">SAMN04515671_3129</name>
</gene>
<organism evidence="2 3">
    <name type="scientific">Nakamurella panacisegetis</name>
    <dbReference type="NCBI Taxonomy" id="1090615"/>
    <lineage>
        <taxon>Bacteria</taxon>
        <taxon>Bacillati</taxon>
        <taxon>Actinomycetota</taxon>
        <taxon>Actinomycetes</taxon>
        <taxon>Nakamurellales</taxon>
        <taxon>Nakamurellaceae</taxon>
        <taxon>Nakamurella</taxon>
    </lineage>
</organism>
<dbReference type="Proteomes" id="UP000198741">
    <property type="component" value="Chromosome I"/>
</dbReference>
<evidence type="ECO:0000256" key="1">
    <source>
        <dbReference type="SAM" id="Phobius"/>
    </source>
</evidence>
<feature type="transmembrane region" description="Helical" evidence="1">
    <location>
        <begin position="68"/>
        <end position="85"/>
    </location>
</feature>
<keyword evidence="1" id="KW-0472">Membrane</keyword>
<proteinExistence type="predicted"/>
<feature type="transmembrane region" description="Helical" evidence="1">
    <location>
        <begin position="97"/>
        <end position="118"/>
    </location>
</feature>
<feature type="transmembrane region" description="Helical" evidence="1">
    <location>
        <begin position="157"/>
        <end position="173"/>
    </location>
</feature>
<dbReference type="RefSeq" id="WP_090477336.1">
    <property type="nucleotide sequence ID" value="NZ_LT629710.1"/>
</dbReference>
<reference evidence="2 3" key="1">
    <citation type="submission" date="2016-10" db="EMBL/GenBank/DDBJ databases">
        <authorList>
            <person name="de Groot N.N."/>
        </authorList>
    </citation>
    <scope>NUCLEOTIDE SEQUENCE [LARGE SCALE GENOMIC DNA]</scope>
    <source>
        <strain evidence="3">P4-7,KCTC 19426,CECT 7604</strain>
    </source>
</reference>
<protein>
    <recommendedName>
        <fullName evidence="4">FAR-17a/AIG1-like protein</fullName>
    </recommendedName>
</protein>
<name>A0A1H0QK86_9ACTN</name>
<feature type="transmembrane region" description="Helical" evidence="1">
    <location>
        <begin position="130"/>
        <end position="145"/>
    </location>
</feature>
<feature type="transmembrane region" description="Helical" evidence="1">
    <location>
        <begin position="193"/>
        <end position="218"/>
    </location>
</feature>
<sequence>MSGPGRTAVVAGSTASRRGSVPLRWLIVAKMFFAFLGFSAIVTEIATLTTRQRFRAADFFSYFTVESNALAVISLTVGAFALAAGATGRGLDFFRGAVTLCMTTTIAIFIVLLSGYPASELTAVPWDNTVLHYIMPIVIMVDWLIAGRIRPIPLRRALVWLVLPLAYLVYSLLRGPFAHWYPYPFMDPSHHGYLGVAVTSVIIAVVLAVVTGLIAGVARWNPLTRWE</sequence>
<dbReference type="NCBIfam" id="NF038065">
    <property type="entry name" value="Pr6Pr"/>
    <property type="match status" value="1"/>
</dbReference>
<evidence type="ECO:0008006" key="4">
    <source>
        <dbReference type="Google" id="ProtNLM"/>
    </source>
</evidence>
<dbReference type="EMBL" id="LT629710">
    <property type="protein sequence ID" value="SDP17712.1"/>
    <property type="molecule type" value="Genomic_DNA"/>
</dbReference>
<accession>A0A1H0QK86</accession>
<keyword evidence="3" id="KW-1185">Reference proteome</keyword>